<evidence type="ECO:0000313" key="7">
    <source>
        <dbReference type="Proteomes" id="UP000230233"/>
    </source>
</evidence>
<reference evidence="7" key="1">
    <citation type="submission" date="2017-10" db="EMBL/GenBank/DDBJ databases">
        <title>Rapid genome shrinkage in a self-fertile nematode reveals novel sperm competition proteins.</title>
        <authorList>
            <person name="Yin D."/>
            <person name="Schwarz E.M."/>
            <person name="Thomas C.G."/>
            <person name="Felde R.L."/>
            <person name="Korf I.F."/>
            <person name="Cutter A.D."/>
            <person name="Schartner C.M."/>
            <person name="Ralston E.J."/>
            <person name="Meyer B.J."/>
            <person name="Haag E.S."/>
        </authorList>
    </citation>
    <scope>NUCLEOTIDE SEQUENCE [LARGE SCALE GENOMIC DNA]</scope>
    <source>
        <strain evidence="7">JU1422</strain>
    </source>
</reference>
<dbReference type="GO" id="GO:0045121">
    <property type="term" value="C:membrane raft"/>
    <property type="evidence" value="ECO:0007669"/>
    <property type="project" value="TreeGrafter"/>
</dbReference>
<evidence type="ECO:0000259" key="5">
    <source>
        <dbReference type="PROSITE" id="PS50089"/>
    </source>
</evidence>
<dbReference type="Gene3D" id="3.30.40.10">
    <property type="entry name" value="Zinc/RING finger domain, C3HC4 (zinc finger)"/>
    <property type="match status" value="1"/>
</dbReference>
<evidence type="ECO:0000256" key="2">
    <source>
        <dbReference type="ARBA" id="ARBA00022833"/>
    </source>
</evidence>
<dbReference type="PANTHER" id="PTHR21447">
    <property type="entry name" value="RING-TYPE DOMAIN-CONTAINING PROTEIN-RELATED"/>
    <property type="match status" value="1"/>
</dbReference>
<accession>A0A2G5UQN3</accession>
<dbReference type="GO" id="GO:0008270">
    <property type="term" value="F:zinc ion binding"/>
    <property type="evidence" value="ECO:0007669"/>
    <property type="project" value="UniProtKB-KW"/>
</dbReference>
<protein>
    <recommendedName>
        <fullName evidence="5">RING-type domain-containing protein</fullName>
    </recommendedName>
</protein>
<dbReference type="Proteomes" id="UP000230233">
    <property type="component" value="Chromosome III"/>
</dbReference>
<evidence type="ECO:0000313" key="6">
    <source>
        <dbReference type="EMBL" id="PIC41753.1"/>
    </source>
</evidence>
<sequence>MANKEKFDAFLLIIREFKNVLARIWEDDYSQLERLIWNCLESNHPNNVDDLDFIFTRSQFMFAYVSNVIHSNRDLFFPYDRVKNPNHPIAVRVFQDNENQFMMKSELLNALNLVDPNIKKYEDSDGKLVTLKYESISKEFGDLIERIDFLIVPIQRTKHAAVPILTPSGDHCILAADALFEILNRLIFCHRIFKMFQESSWPILSAHLAQLAELFSSHEKSPFFVTIEKVESIEKSIVNSLKSYKKMSTISLLNVRKNGFTVDNLNSVLEYDLGWSYLFPEIQDYAEDVYSEVFKAKKEQFLRTCDLFKAVEKCLLHCFFARFPNLQLFLHTQHACHRLPYLQCYRCSAVPQSTKFQDSTWNDFSYSGYSYSYLTDVEIMILPDGHNSYLQSNILQLGTEIPPECRYFLLDNSDQYELKETEELNEKLVVNLDTFQKFHTTKKIYVRAIPTGKDRRDETRRVFAEEVLDLIPVVVRQQNTPIEENDDRLNKYRENWRLERHPLKTISWTEFWYILEEFDVDKSRITIVPDPDYENSAYKMMKDLKEGSLKIRGPYGRWVIQKEHAVFELFVSLICEMDRCTLKGVNHMQFMKALRINVLTESRRFLECDEGEYIEWERVEDMISRYRNLFKSLCPTEFSPLRRLKVMKIDELVLMDEFLSEMSKHKFDNYLRENKEMMHRNEFESVWKCYEWYLNACLDDFKTLREDTSDVMRVIREVISFKIPEDKKFLEAMRPKEFPLGDCHCSCPENREDEVEEKKKKKGVKEKAEVKIAPGAPEEIQKTSPIEKLAAVDKNQSKNCSKCLRTSEMCNEAKKELKLTQNKLEKYEKKAKRTEEVEKELKTLKLEMKNREKEAERRESEMSKKEKENEELKMKVSKLEASESRMRLNEKNHSISQNELLEKITHLSDQLRIEKERNDVLQSEKIDELTAQLESQKEIVELMKLQIHQNEKDFNNDIRQKERGIEELRAALNIMSNEKESIQRENRNLRERIASIPEAPPIPTVRGSPLEGSTHHRFALLGFQKIKDSLYHKKQLKQAKEMVEKLKSCTNLVEIHQIADYEYYQFEWNLLKYTKEVELNIQRIKETCDVSMVTPLPDIPEFSHRFMNLYWRIINNQQIAPSEIEVSDSECFICTEEMASDQKTLQCEECKKVTHFECASKWLKIHRSCPHCRREMLDPEEFPNLGQ</sequence>
<name>A0A2G5UQN3_9PELO</name>
<dbReference type="PANTHER" id="PTHR21447:SF13">
    <property type="entry name" value="RING-TYPE DOMAIN-CONTAINING PROTEIN"/>
    <property type="match status" value="1"/>
</dbReference>
<keyword evidence="1 3" id="KW-0863">Zinc-finger</keyword>
<evidence type="ECO:0000256" key="4">
    <source>
        <dbReference type="SAM" id="MobiDB-lite"/>
    </source>
</evidence>
<dbReference type="InterPro" id="IPR013083">
    <property type="entry name" value="Znf_RING/FYVE/PHD"/>
</dbReference>
<comment type="caution">
    <text evidence="6">The sequence shown here is derived from an EMBL/GenBank/DDBJ whole genome shotgun (WGS) entry which is preliminary data.</text>
</comment>
<dbReference type="InterPro" id="IPR001841">
    <property type="entry name" value="Znf_RING"/>
</dbReference>
<dbReference type="AlphaFoldDB" id="A0A2G5UQN3"/>
<proteinExistence type="predicted"/>
<organism evidence="6 7">
    <name type="scientific">Caenorhabditis nigoni</name>
    <dbReference type="NCBI Taxonomy" id="1611254"/>
    <lineage>
        <taxon>Eukaryota</taxon>
        <taxon>Metazoa</taxon>
        <taxon>Ecdysozoa</taxon>
        <taxon>Nematoda</taxon>
        <taxon>Chromadorea</taxon>
        <taxon>Rhabditida</taxon>
        <taxon>Rhabditina</taxon>
        <taxon>Rhabditomorpha</taxon>
        <taxon>Rhabditoidea</taxon>
        <taxon>Rhabditidae</taxon>
        <taxon>Peloderinae</taxon>
        <taxon>Caenorhabditis</taxon>
    </lineage>
</organism>
<keyword evidence="1 3" id="KW-0479">Metal-binding</keyword>
<dbReference type="OrthoDB" id="8062037at2759"/>
<evidence type="ECO:0000256" key="1">
    <source>
        <dbReference type="ARBA" id="ARBA00022771"/>
    </source>
</evidence>
<keyword evidence="2" id="KW-0862">Zinc</keyword>
<feature type="region of interest" description="Disordered" evidence="4">
    <location>
        <begin position="849"/>
        <end position="877"/>
    </location>
</feature>
<dbReference type="SUPFAM" id="SSF57850">
    <property type="entry name" value="RING/U-box"/>
    <property type="match status" value="1"/>
</dbReference>
<feature type="domain" description="RING-type" evidence="5">
    <location>
        <begin position="1131"/>
        <end position="1173"/>
    </location>
</feature>
<dbReference type="PROSITE" id="PS50089">
    <property type="entry name" value="ZF_RING_2"/>
    <property type="match status" value="1"/>
</dbReference>
<evidence type="ECO:0000256" key="3">
    <source>
        <dbReference type="PROSITE-ProRule" id="PRU00175"/>
    </source>
</evidence>
<dbReference type="GO" id="GO:0045087">
    <property type="term" value="P:innate immune response"/>
    <property type="evidence" value="ECO:0007669"/>
    <property type="project" value="TreeGrafter"/>
</dbReference>
<dbReference type="Pfam" id="PF13639">
    <property type="entry name" value="zf-RING_2"/>
    <property type="match status" value="1"/>
</dbReference>
<dbReference type="EMBL" id="PDUG01000003">
    <property type="protein sequence ID" value="PIC41753.1"/>
    <property type="molecule type" value="Genomic_DNA"/>
</dbReference>
<gene>
    <name evidence="6" type="primary">Cnig_chr_III.g9054</name>
    <name evidence="6" type="ORF">B9Z55_009054</name>
</gene>
<keyword evidence="7" id="KW-1185">Reference proteome</keyword>